<reference evidence="5 6" key="1">
    <citation type="journal article" date="2022" name="Nat. Plants">
        <title>Genomes of leafy and leafless Platanthera orchids illuminate the evolution of mycoheterotrophy.</title>
        <authorList>
            <person name="Li M.H."/>
            <person name="Liu K.W."/>
            <person name="Li Z."/>
            <person name="Lu H.C."/>
            <person name="Ye Q.L."/>
            <person name="Zhang D."/>
            <person name="Wang J.Y."/>
            <person name="Li Y.F."/>
            <person name="Zhong Z.M."/>
            <person name="Liu X."/>
            <person name="Yu X."/>
            <person name="Liu D.K."/>
            <person name="Tu X.D."/>
            <person name="Liu B."/>
            <person name="Hao Y."/>
            <person name="Liao X.Y."/>
            <person name="Jiang Y.T."/>
            <person name="Sun W.H."/>
            <person name="Chen J."/>
            <person name="Chen Y.Q."/>
            <person name="Ai Y."/>
            <person name="Zhai J.W."/>
            <person name="Wu S.S."/>
            <person name="Zhou Z."/>
            <person name="Hsiao Y.Y."/>
            <person name="Wu W.L."/>
            <person name="Chen Y.Y."/>
            <person name="Lin Y.F."/>
            <person name="Hsu J.L."/>
            <person name="Li C.Y."/>
            <person name="Wang Z.W."/>
            <person name="Zhao X."/>
            <person name="Zhong W.Y."/>
            <person name="Ma X.K."/>
            <person name="Ma L."/>
            <person name="Huang J."/>
            <person name="Chen G.Z."/>
            <person name="Huang M.Z."/>
            <person name="Huang L."/>
            <person name="Peng D.H."/>
            <person name="Luo Y.B."/>
            <person name="Zou S.Q."/>
            <person name="Chen S.P."/>
            <person name="Lan S."/>
            <person name="Tsai W.C."/>
            <person name="Van de Peer Y."/>
            <person name="Liu Z.J."/>
        </authorList>
    </citation>
    <scope>NUCLEOTIDE SEQUENCE [LARGE SCALE GENOMIC DNA]</scope>
    <source>
        <strain evidence="5">Lor287</strain>
    </source>
</reference>
<dbReference type="PANTHER" id="PTHR11540:SF47">
    <property type="entry name" value="MALATE DEHYDROGENASE"/>
    <property type="match status" value="1"/>
</dbReference>
<evidence type="ECO:0000256" key="3">
    <source>
        <dbReference type="SAM" id="MobiDB-lite"/>
    </source>
</evidence>
<organism evidence="5 6">
    <name type="scientific">Platanthera zijinensis</name>
    <dbReference type="NCBI Taxonomy" id="2320716"/>
    <lineage>
        <taxon>Eukaryota</taxon>
        <taxon>Viridiplantae</taxon>
        <taxon>Streptophyta</taxon>
        <taxon>Embryophyta</taxon>
        <taxon>Tracheophyta</taxon>
        <taxon>Spermatophyta</taxon>
        <taxon>Magnoliopsida</taxon>
        <taxon>Liliopsida</taxon>
        <taxon>Asparagales</taxon>
        <taxon>Orchidaceae</taxon>
        <taxon>Orchidoideae</taxon>
        <taxon>Orchideae</taxon>
        <taxon>Orchidinae</taxon>
        <taxon>Platanthera</taxon>
    </lineage>
</organism>
<dbReference type="SUPFAM" id="SSF56327">
    <property type="entry name" value="LDH C-terminal domain-like"/>
    <property type="match status" value="1"/>
</dbReference>
<dbReference type="InterPro" id="IPR022383">
    <property type="entry name" value="Lactate/malate_DH_C"/>
</dbReference>
<evidence type="ECO:0000259" key="4">
    <source>
        <dbReference type="Pfam" id="PF02866"/>
    </source>
</evidence>
<keyword evidence="6" id="KW-1185">Reference proteome</keyword>
<accession>A0AAP0G4R4</accession>
<evidence type="ECO:0000256" key="1">
    <source>
        <dbReference type="ARBA" id="ARBA00023002"/>
    </source>
</evidence>
<sequence length="251" mass="27378">MSRHPAPLVVALTRNHPRPTRQGLSSSLMVVRRHGAVRRRRRKTQSFTLFSGVAEAAISCGPRPSTARENYPRWCSTSPAPPPMLGKPHHLRPQPDLDLGSGGADALQPGDEQRSDFRDDMMEMIHEAIGIPPIVRNSGDIAILTVGCRLLLQLVHSGGLHQNLILPYPSRVVPGYHQPLEFLSSACQSPFSHIPAPANPHKPSSVRLGKNGVEEVLGLGSLSDFEKEGLDNLKTELKASIEKGIKFVAEN</sequence>
<proteinExistence type="predicted"/>
<comment type="caution">
    <text evidence="5">The sequence shown here is derived from an EMBL/GenBank/DDBJ whole genome shotgun (WGS) entry which is preliminary data.</text>
</comment>
<dbReference type="PANTHER" id="PTHR11540">
    <property type="entry name" value="MALATE AND LACTATE DEHYDROGENASE"/>
    <property type="match status" value="1"/>
</dbReference>
<protein>
    <recommendedName>
        <fullName evidence="4">Lactate/malate dehydrogenase C-terminal domain-containing protein</fullName>
    </recommendedName>
</protein>
<dbReference type="GO" id="GO:0005739">
    <property type="term" value="C:mitochondrion"/>
    <property type="evidence" value="ECO:0007669"/>
    <property type="project" value="TreeGrafter"/>
</dbReference>
<keyword evidence="2" id="KW-0520">NAD</keyword>
<dbReference type="Pfam" id="PF02866">
    <property type="entry name" value="Ldh_1_C"/>
    <property type="match status" value="1"/>
</dbReference>
<dbReference type="EMBL" id="JBBWWQ010000010">
    <property type="protein sequence ID" value="KAK8936959.1"/>
    <property type="molecule type" value="Genomic_DNA"/>
</dbReference>
<evidence type="ECO:0000313" key="6">
    <source>
        <dbReference type="Proteomes" id="UP001418222"/>
    </source>
</evidence>
<evidence type="ECO:0000313" key="5">
    <source>
        <dbReference type="EMBL" id="KAK8936959.1"/>
    </source>
</evidence>
<dbReference type="Proteomes" id="UP001418222">
    <property type="component" value="Unassembled WGS sequence"/>
</dbReference>
<feature type="region of interest" description="Disordered" evidence="3">
    <location>
        <begin position="78"/>
        <end position="113"/>
    </location>
</feature>
<keyword evidence="1" id="KW-0560">Oxidoreductase</keyword>
<gene>
    <name evidence="5" type="ORF">KSP39_PZI012738</name>
</gene>
<evidence type="ECO:0000256" key="2">
    <source>
        <dbReference type="ARBA" id="ARBA00023027"/>
    </source>
</evidence>
<dbReference type="InterPro" id="IPR015955">
    <property type="entry name" value="Lactate_DH/Glyco_Ohase_4_C"/>
</dbReference>
<dbReference type="Gene3D" id="3.90.110.10">
    <property type="entry name" value="Lactate dehydrogenase/glycoside hydrolase, family 4, C-terminal"/>
    <property type="match status" value="1"/>
</dbReference>
<dbReference type="AlphaFoldDB" id="A0AAP0G4R4"/>
<name>A0AAP0G4R4_9ASPA</name>
<feature type="domain" description="Lactate/malate dehydrogenase C-terminal" evidence="4">
    <location>
        <begin position="206"/>
        <end position="247"/>
    </location>
</feature>
<dbReference type="GO" id="GO:0030060">
    <property type="term" value="F:L-malate dehydrogenase (NAD+) activity"/>
    <property type="evidence" value="ECO:0007669"/>
    <property type="project" value="TreeGrafter"/>
</dbReference>